<keyword evidence="2" id="KW-1185">Reference proteome</keyword>
<gene>
    <name evidence="1" type="ORF">H6G06_13720</name>
</gene>
<dbReference type="Proteomes" id="UP000662185">
    <property type="component" value="Unassembled WGS sequence"/>
</dbReference>
<reference evidence="2" key="1">
    <citation type="journal article" date="2020" name="ISME J.">
        <title>Comparative genomics reveals insights into cyanobacterial evolution and habitat adaptation.</title>
        <authorList>
            <person name="Chen M.Y."/>
            <person name="Teng W.K."/>
            <person name="Zhao L."/>
            <person name="Hu C.X."/>
            <person name="Zhou Y.K."/>
            <person name="Han B.P."/>
            <person name="Song L.R."/>
            <person name="Shu W.S."/>
        </authorList>
    </citation>
    <scope>NUCLEOTIDE SEQUENCE [LARGE SCALE GENOMIC DNA]</scope>
    <source>
        <strain evidence="2">FACHB-251</strain>
    </source>
</reference>
<dbReference type="EMBL" id="JACJQU010000006">
    <property type="protein sequence ID" value="MBD2294506.1"/>
    <property type="molecule type" value="Genomic_DNA"/>
</dbReference>
<evidence type="ECO:0000313" key="1">
    <source>
        <dbReference type="EMBL" id="MBD2294506.1"/>
    </source>
</evidence>
<comment type="caution">
    <text evidence="1">The sequence shown here is derived from an EMBL/GenBank/DDBJ whole genome shotgun (WGS) entry which is preliminary data.</text>
</comment>
<protein>
    <submittedName>
        <fullName evidence="1">Uncharacterized protein</fullName>
    </submittedName>
</protein>
<proteinExistence type="predicted"/>
<evidence type="ECO:0000313" key="2">
    <source>
        <dbReference type="Proteomes" id="UP000662185"/>
    </source>
</evidence>
<dbReference type="AlphaFoldDB" id="A0A926WJB9"/>
<name>A0A926WJB9_9NOST</name>
<sequence>MQILKRAIKPETCISFLHIYQTTWGTAGDICLIRESVANSGSSKFVGHKVQLALPKGIERHYLAGFPVIKVAGHIGDGHPKDKHSEWEAYEGVKREIVIAALKPWGFKLIESDVAI</sequence>
<accession>A0A926WJB9</accession>
<organism evidence="1 2">
    <name type="scientific">Anabaena sphaerica FACHB-251</name>
    <dbReference type="NCBI Taxonomy" id="2692883"/>
    <lineage>
        <taxon>Bacteria</taxon>
        <taxon>Bacillati</taxon>
        <taxon>Cyanobacteriota</taxon>
        <taxon>Cyanophyceae</taxon>
        <taxon>Nostocales</taxon>
        <taxon>Nostocaceae</taxon>
        <taxon>Anabaena</taxon>
    </lineage>
</organism>
<dbReference type="RefSeq" id="WP_190560926.1">
    <property type="nucleotide sequence ID" value="NZ_JACJQU010000006.1"/>
</dbReference>